<evidence type="ECO:0000256" key="8">
    <source>
        <dbReference type="SAM" id="Coils"/>
    </source>
</evidence>
<keyword evidence="7" id="KW-0812">Transmembrane</keyword>
<keyword evidence="5" id="KW-0201">Cytochrome c-type biogenesis</keyword>
<evidence type="ECO:0000256" key="5">
    <source>
        <dbReference type="ARBA" id="ARBA00022748"/>
    </source>
</evidence>
<evidence type="ECO:0000256" key="6">
    <source>
        <dbReference type="ARBA" id="ARBA00023004"/>
    </source>
</evidence>
<feature type="domain" description="CcmH/CycL/Ccl2/NrfF N-terminal" evidence="9">
    <location>
        <begin position="25"/>
        <end position="155"/>
    </location>
</feature>
<proteinExistence type="inferred from homology"/>
<dbReference type="EMBL" id="WOCD01000001">
    <property type="protein sequence ID" value="MUH71323.1"/>
    <property type="molecule type" value="Genomic_DNA"/>
</dbReference>
<comment type="caution">
    <text evidence="10">The sequence shown here is derived from an EMBL/GenBank/DDBJ whole genome shotgun (WGS) entry which is preliminary data.</text>
</comment>
<dbReference type="OrthoDB" id="9804975at2"/>
<dbReference type="Proteomes" id="UP000439994">
    <property type="component" value="Unassembled WGS sequence"/>
</dbReference>
<accession>A0A6N8F4X2</accession>
<reference evidence="10 11" key="1">
    <citation type="submission" date="2019-11" db="EMBL/GenBank/DDBJ databases">
        <title>P. haliotis isolates from Z. marina roots.</title>
        <authorList>
            <person name="Cohen M."/>
            <person name="Jospin G."/>
            <person name="Eisen J.A."/>
            <person name="Coil D.A."/>
        </authorList>
    </citation>
    <scope>NUCLEOTIDE SEQUENCE [LARGE SCALE GENOMIC DNA]</scope>
    <source>
        <strain evidence="10 11">UCD-MCMsp1aY</strain>
    </source>
</reference>
<sequence>MLLAASFVLVIALTTLTSTQAWAFSTSGEIIKFKDDAQKSAYQELVMELRCPKCQNQNIADSNAVIARDMRVKTKALLDEGYSRQQVIDYMVDRYGQFAHYQPPMTIATSMLWILPGAFVLFGIIVLIRRSQNVNRVQEDADQEYAVHAEQEQNKISDDEMEKLDAELNALLESGEEKK</sequence>
<dbReference type="InterPro" id="IPR038297">
    <property type="entry name" value="CcmH/CycL/NrfF/Ccl2_sf"/>
</dbReference>
<keyword evidence="7" id="KW-1133">Transmembrane helix</keyword>
<keyword evidence="2 7" id="KW-0349">Heme</keyword>
<evidence type="ECO:0000313" key="11">
    <source>
        <dbReference type="Proteomes" id="UP000439994"/>
    </source>
</evidence>
<comment type="similarity">
    <text evidence="1 7">Belongs to the CcmH/CycL/Ccl2/NrfF family.</text>
</comment>
<gene>
    <name evidence="10" type="ORF">GNP35_01725</name>
</gene>
<dbReference type="GO" id="GO:0046872">
    <property type="term" value="F:metal ion binding"/>
    <property type="evidence" value="ECO:0007669"/>
    <property type="project" value="UniProtKB-KW"/>
</dbReference>
<feature type="chain" id="PRO_5027164173" description="Cytochrome c-type biogenesis protein" evidence="7">
    <location>
        <begin position="24"/>
        <end position="179"/>
    </location>
</feature>
<dbReference type="AlphaFoldDB" id="A0A6N8F4X2"/>
<keyword evidence="8" id="KW-0175">Coiled coil</keyword>
<organism evidence="10 11">
    <name type="scientific">Psychrosphaera haliotis</name>
    <dbReference type="NCBI Taxonomy" id="555083"/>
    <lineage>
        <taxon>Bacteria</taxon>
        <taxon>Pseudomonadati</taxon>
        <taxon>Pseudomonadota</taxon>
        <taxon>Gammaproteobacteria</taxon>
        <taxon>Alteromonadales</taxon>
        <taxon>Pseudoalteromonadaceae</taxon>
        <taxon>Psychrosphaera</taxon>
    </lineage>
</organism>
<dbReference type="InterPro" id="IPR051263">
    <property type="entry name" value="C-type_cytochrome_biogenesis"/>
</dbReference>
<protein>
    <recommendedName>
        <fullName evidence="7">Cytochrome c-type biogenesis protein</fullName>
    </recommendedName>
</protein>
<evidence type="ECO:0000259" key="9">
    <source>
        <dbReference type="Pfam" id="PF03918"/>
    </source>
</evidence>
<dbReference type="CDD" id="cd16378">
    <property type="entry name" value="CcmH_N"/>
    <property type="match status" value="1"/>
</dbReference>
<comment type="function">
    <text evidence="7">Possible subunit of a heme lyase.</text>
</comment>
<keyword evidence="3 7" id="KW-0479">Metal-binding</keyword>
<dbReference type="FunFam" id="1.10.8.640:FF:000001">
    <property type="entry name" value="Cytochrome c-type biogenesis protein"/>
    <property type="match status" value="1"/>
</dbReference>
<dbReference type="Pfam" id="PF03918">
    <property type="entry name" value="CcmH"/>
    <property type="match status" value="1"/>
</dbReference>
<evidence type="ECO:0000313" key="10">
    <source>
        <dbReference type="EMBL" id="MUH71323.1"/>
    </source>
</evidence>
<dbReference type="InterPro" id="IPR005616">
    <property type="entry name" value="CcmH/CycL/Ccl2/NrfF_N"/>
</dbReference>
<keyword evidence="11" id="KW-1185">Reference proteome</keyword>
<feature type="transmembrane region" description="Helical" evidence="7">
    <location>
        <begin position="107"/>
        <end position="128"/>
    </location>
</feature>
<feature type="coiled-coil region" evidence="8">
    <location>
        <begin position="147"/>
        <end position="174"/>
    </location>
</feature>
<keyword evidence="7" id="KW-0472">Membrane</keyword>
<feature type="signal peptide" evidence="7">
    <location>
        <begin position="1"/>
        <end position="23"/>
    </location>
</feature>
<evidence type="ECO:0000256" key="4">
    <source>
        <dbReference type="ARBA" id="ARBA00022729"/>
    </source>
</evidence>
<name>A0A6N8F4X2_9GAMM</name>
<dbReference type="GO" id="GO:0005886">
    <property type="term" value="C:plasma membrane"/>
    <property type="evidence" value="ECO:0007669"/>
    <property type="project" value="TreeGrafter"/>
</dbReference>
<dbReference type="PANTHER" id="PTHR47870:SF1">
    <property type="entry name" value="CYTOCHROME C-TYPE BIOGENESIS PROTEIN CCMH"/>
    <property type="match status" value="1"/>
</dbReference>
<keyword evidence="4 7" id="KW-0732">Signal</keyword>
<dbReference type="GO" id="GO:0017004">
    <property type="term" value="P:cytochrome complex assembly"/>
    <property type="evidence" value="ECO:0007669"/>
    <property type="project" value="UniProtKB-KW"/>
</dbReference>
<evidence type="ECO:0000256" key="1">
    <source>
        <dbReference type="ARBA" id="ARBA00010342"/>
    </source>
</evidence>
<dbReference type="PANTHER" id="PTHR47870">
    <property type="entry name" value="CYTOCHROME C-TYPE BIOGENESIS PROTEIN CCMH"/>
    <property type="match status" value="1"/>
</dbReference>
<evidence type="ECO:0000256" key="2">
    <source>
        <dbReference type="ARBA" id="ARBA00022617"/>
    </source>
</evidence>
<keyword evidence="6 7" id="KW-0408">Iron</keyword>
<dbReference type="Gene3D" id="1.10.8.640">
    <property type="entry name" value="Cytochrome C biogenesis protein"/>
    <property type="match status" value="1"/>
</dbReference>
<evidence type="ECO:0000256" key="7">
    <source>
        <dbReference type="RuleBase" id="RU364112"/>
    </source>
</evidence>
<evidence type="ECO:0000256" key="3">
    <source>
        <dbReference type="ARBA" id="ARBA00022723"/>
    </source>
</evidence>